<dbReference type="InterPro" id="IPR029063">
    <property type="entry name" value="SAM-dependent_MTases_sf"/>
</dbReference>
<dbReference type="Gene3D" id="2.40.50.140">
    <property type="entry name" value="Nucleic acid-binding proteins"/>
    <property type="match status" value="1"/>
</dbReference>
<dbReference type="PROSITE" id="PS01230">
    <property type="entry name" value="TRMA_1"/>
    <property type="match status" value="1"/>
</dbReference>
<feature type="domain" description="TRAM" evidence="6">
    <location>
        <begin position="8"/>
        <end position="66"/>
    </location>
</feature>
<dbReference type="InterPro" id="IPR030390">
    <property type="entry name" value="MeTrfase_TrmA_AS"/>
</dbReference>
<evidence type="ECO:0000259" key="6">
    <source>
        <dbReference type="PROSITE" id="PS50926"/>
    </source>
</evidence>
<dbReference type="SUPFAM" id="SSF50249">
    <property type="entry name" value="Nucleic acid-binding proteins"/>
    <property type="match status" value="1"/>
</dbReference>
<organism evidence="7 8">
    <name type="scientific">Caldalkalibacillus uzonensis</name>
    <dbReference type="NCBI Taxonomy" id="353224"/>
    <lineage>
        <taxon>Bacteria</taxon>
        <taxon>Bacillati</taxon>
        <taxon>Bacillota</taxon>
        <taxon>Bacilli</taxon>
        <taxon>Bacillales</taxon>
        <taxon>Bacillaceae</taxon>
        <taxon>Caldalkalibacillus</taxon>
    </lineage>
</organism>
<keyword evidence="2 4" id="KW-0808">Transferase</keyword>
<comment type="caution">
    <text evidence="7">The sequence shown here is derived from an EMBL/GenBank/DDBJ whole genome shotgun (WGS) entry which is preliminary data.</text>
</comment>
<name>A0ABU0CW18_9BACI</name>
<accession>A0ABU0CW18</accession>
<dbReference type="PROSITE" id="PS01231">
    <property type="entry name" value="TRMA_2"/>
    <property type="match status" value="1"/>
</dbReference>
<proteinExistence type="inferred from homology"/>
<dbReference type="CDD" id="cd02440">
    <property type="entry name" value="AdoMet_MTases"/>
    <property type="match status" value="1"/>
</dbReference>
<dbReference type="GO" id="GO:0032259">
    <property type="term" value="P:methylation"/>
    <property type="evidence" value="ECO:0007669"/>
    <property type="project" value="UniProtKB-KW"/>
</dbReference>
<dbReference type="PROSITE" id="PS50926">
    <property type="entry name" value="TRAM"/>
    <property type="match status" value="1"/>
</dbReference>
<feature type="binding site" evidence="4">
    <location>
        <position position="342"/>
    </location>
    <ligand>
        <name>S-adenosyl-L-methionine</name>
        <dbReference type="ChEBI" id="CHEBI:59789"/>
    </ligand>
</feature>
<keyword evidence="8" id="KW-1185">Reference proteome</keyword>
<dbReference type="Proteomes" id="UP001232445">
    <property type="component" value="Unassembled WGS sequence"/>
</dbReference>
<dbReference type="PANTHER" id="PTHR11061:SF30">
    <property type="entry name" value="TRNA (URACIL(54)-C(5))-METHYLTRANSFERASE"/>
    <property type="match status" value="1"/>
</dbReference>
<evidence type="ECO:0000256" key="1">
    <source>
        <dbReference type="ARBA" id="ARBA00022603"/>
    </source>
</evidence>
<dbReference type="InterPro" id="IPR030391">
    <property type="entry name" value="MeTrfase_TrmA_CS"/>
</dbReference>
<dbReference type="NCBIfam" id="TIGR00479">
    <property type="entry name" value="rumA"/>
    <property type="match status" value="1"/>
</dbReference>
<dbReference type="SUPFAM" id="SSF53335">
    <property type="entry name" value="S-adenosyl-L-methionine-dependent methyltransferases"/>
    <property type="match status" value="1"/>
</dbReference>
<evidence type="ECO:0000256" key="3">
    <source>
        <dbReference type="ARBA" id="ARBA00022691"/>
    </source>
</evidence>
<dbReference type="GO" id="GO:0008168">
    <property type="term" value="F:methyltransferase activity"/>
    <property type="evidence" value="ECO:0007669"/>
    <property type="project" value="UniProtKB-KW"/>
</dbReference>
<evidence type="ECO:0000256" key="2">
    <source>
        <dbReference type="ARBA" id="ARBA00022679"/>
    </source>
</evidence>
<dbReference type="Gene3D" id="3.40.50.150">
    <property type="entry name" value="Vaccinia Virus protein VP39"/>
    <property type="match status" value="1"/>
</dbReference>
<feature type="binding site" evidence="4">
    <location>
        <position position="292"/>
    </location>
    <ligand>
        <name>S-adenosyl-L-methionine</name>
        <dbReference type="ChEBI" id="CHEBI:59789"/>
    </ligand>
</feature>
<feature type="active site" description="Nucleophile" evidence="4">
    <location>
        <position position="417"/>
    </location>
</feature>
<feature type="binding site" evidence="4">
    <location>
        <position position="390"/>
    </location>
    <ligand>
        <name>S-adenosyl-L-methionine</name>
        <dbReference type="ChEBI" id="CHEBI:59789"/>
    </ligand>
</feature>
<keyword evidence="3 4" id="KW-0949">S-adenosyl-L-methionine</keyword>
<dbReference type="PROSITE" id="PS51687">
    <property type="entry name" value="SAM_MT_RNA_M5U"/>
    <property type="match status" value="1"/>
</dbReference>
<dbReference type="Gene3D" id="2.40.50.1070">
    <property type="match status" value="1"/>
</dbReference>
<feature type="active site" evidence="5">
    <location>
        <position position="417"/>
    </location>
</feature>
<keyword evidence="1 4" id="KW-0489">Methyltransferase</keyword>
<dbReference type="Pfam" id="PF05958">
    <property type="entry name" value="tRNA_U5-meth_tr"/>
    <property type="match status" value="1"/>
</dbReference>
<evidence type="ECO:0000256" key="5">
    <source>
        <dbReference type="PROSITE-ProRule" id="PRU10015"/>
    </source>
</evidence>
<dbReference type="EMBL" id="JAUSUQ010000011">
    <property type="protein sequence ID" value="MDQ0340081.1"/>
    <property type="molecule type" value="Genomic_DNA"/>
</dbReference>
<evidence type="ECO:0000313" key="7">
    <source>
        <dbReference type="EMBL" id="MDQ0340081.1"/>
    </source>
</evidence>
<dbReference type="InterPro" id="IPR012340">
    <property type="entry name" value="NA-bd_OB-fold"/>
</dbReference>
<gene>
    <name evidence="7" type="ORF">J2S00_002876</name>
</gene>
<evidence type="ECO:0000256" key="4">
    <source>
        <dbReference type="PROSITE-ProRule" id="PRU01024"/>
    </source>
</evidence>
<protein>
    <submittedName>
        <fullName evidence="7">23S rRNA (Uracil1939-C5)-methyltransferase</fullName>
        <ecNumber evidence="7">2.1.1.190</ecNumber>
    </submittedName>
</protein>
<dbReference type="EC" id="2.1.1.190" evidence="7"/>
<dbReference type="InterPro" id="IPR010280">
    <property type="entry name" value="U5_MeTrfase_fam"/>
</dbReference>
<comment type="similarity">
    <text evidence="4">Belongs to the class I-like SAM-binding methyltransferase superfamily. RNA M5U methyltransferase family.</text>
</comment>
<evidence type="ECO:0000313" key="8">
    <source>
        <dbReference type="Proteomes" id="UP001232445"/>
    </source>
</evidence>
<reference evidence="7 8" key="1">
    <citation type="submission" date="2023-07" db="EMBL/GenBank/DDBJ databases">
        <title>Genomic Encyclopedia of Type Strains, Phase IV (KMG-IV): sequencing the most valuable type-strain genomes for metagenomic binning, comparative biology and taxonomic classification.</title>
        <authorList>
            <person name="Goeker M."/>
        </authorList>
    </citation>
    <scope>NUCLEOTIDE SEQUENCE [LARGE SCALE GENOMIC DNA]</scope>
    <source>
        <strain evidence="7 8">DSM 17740</strain>
    </source>
</reference>
<sequence>MSTKVQLPVQKNDEVELKIHDLNHEAMGVGRYDGYTLFVKDALPGEVVKAKVLKTKKNFGYAKVVEILEQSPARVEPPCPLFARCGGCQLQHLAYEEQLKYKEQLVKSDLERIGGLDLNKVNVHPVLGMEEPWRYRNKTQVPIGEEEGGLIGGFYRLRSHDIIDMKACLIQHEQHDQVIQKVKEIGTRLGIPAYKEEKHSGLLRHVVAKYGFATGQLMIVLITNGEHIPAQNKLVDELVSSFPNLKSIVQNINIKRTNVIFGDKSKVLWGEPYIYDKIGDIRFAISARSFFQVNPVQTKVLYEKALEYACLEGYETVIDAYCGIGTISLFLAQKAKQVLGVEVVPEAVADAKRNARLNGMTNVQFAVGEAEKIIPWWRAQGIKADVIVVDPPRKGCDESLLQTIIEMKPERVVYVSCNPSTLARDLRILEVGGFQTREVQPVDMFPHTSHVECVILMERIK</sequence>
<dbReference type="Pfam" id="PF01938">
    <property type="entry name" value="TRAM"/>
    <property type="match status" value="1"/>
</dbReference>
<dbReference type="PANTHER" id="PTHR11061">
    <property type="entry name" value="RNA M5U METHYLTRANSFERASE"/>
    <property type="match status" value="1"/>
</dbReference>
<feature type="binding site" evidence="4">
    <location>
        <position position="321"/>
    </location>
    <ligand>
        <name>S-adenosyl-L-methionine</name>
        <dbReference type="ChEBI" id="CHEBI:59789"/>
    </ligand>
</feature>
<dbReference type="RefSeq" id="WP_307341072.1">
    <property type="nucleotide sequence ID" value="NZ_JAUSUQ010000011.1"/>
</dbReference>
<dbReference type="InterPro" id="IPR002792">
    <property type="entry name" value="TRAM_dom"/>
</dbReference>